<reference evidence="1 2" key="1">
    <citation type="journal article" date="2018" name="PLoS Genet.">
        <title>Population sequencing reveals clonal diversity and ancestral inbreeding in the grapevine cultivar Chardonnay.</title>
        <authorList>
            <person name="Roach M.J."/>
            <person name="Johnson D.L."/>
            <person name="Bohlmann J."/>
            <person name="van Vuuren H.J."/>
            <person name="Jones S.J."/>
            <person name="Pretorius I.S."/>
            <person name="Schmidt S.A."/>
            <person name="Borneman A.R."/>
        </authorList>
    </citation>
    <scope>NUCLEOTIDE SEQUENCE [LARGE SCALE GENOMIC DNA]</scope>
    <source>
        <strain evidence="2">cv. Chardonnay</strain>
        <tissue evidence="1">Leaf</tissue>
    </source>
</reference>
<evidence type="ECO:0000313" key="1">
    <source>
        <dbReference type="EMBL" id="RVW54443.1"/>
    </source>
</evidence>
<organism evidence="1 2">
    <name type="scientific">Vitis vinifera</name>
    <name type="common">Grape</name>
    <dbReference type="NCBI Taxonomy" id="29760"/>
    <lineage>
        <taxon>Eukaryota</taxon>
        <taxon>Viridiplantae</taxon>
        <taxon>Streptophyta</taxon>
        <taxon>Embryophyta</taxon>
        <taxon>Tracheophyta</taxon>
        <taxon>Spermatophyta</taxon>
        <taxon>Magnoliopsida</taxon>
        <taxon>eudicotyledons</taxon>
        <taxon>Gunneridae</taxon>
        <taxon>Pentapetalae</taxon>
        <taxon>rosids</taxon>
        <taxon>Vitales</taxon>
        <taxon>Vitaceae</taxon>
        <taxon>Viteae</taxon>
        <taxon>Vitis</taxon>
    </lineage>
</organism>
<evidence type="ECO:0000313" key="2">
    <source>
        <dbReference type="Proteomes" id="UP000288805"/>
    </source>
</evidence>
<proteinExistence type="predicted"/>
<sequence length="56" mass="5998">MAASIGGGRSTFLRSIRRISRNSTASSLPFPPISCFVTLQYPHLALPPLQGGCHDN</sequence>
<accession>A0A438F3B2</accession>
<gene>
    <name evidence="1" type="ORF">CK203_068404</name>
</gene>
<name>A0A438F3B2_VITVI</name>
<dbReference type="EMBL" id="QGNW01001128">
    <property type="protein sequence ID" value="RVW54443.1"/>
    <property type="molecule type" value="Genomic_DNA"/>
</dbReference>
<dbReference type="AlphaFoldDB" id="A0A438F3B2"/>
<protein>
    <submittedName>
        <fullName evidence="1">Uncharacterized protein</fullName>
    </submittedName>
</protein>
<dbReference type="Proteomes" id="UP000288805">
    <property type="component" value="Unassembled WGS sequence"/>
</dbReference>
<comment type="caution">
    <text evidence="1">The sequence shown here is derived from an EMBL/GenBank/DDBJ whole genome shotgun (WGS) entry which is preliminary data.</text>
</comment>